<dbReference type="PIRSF" id="PIRSF001491">
    <property type="entry name" value="Ppentomutase"/>
    <property type="match status" value="1"/>
</dbReference>
<dbReference type="Proteomes" id="UP001348817">
    <property type="component" value="Plasmid pFA6"/>
</dbReference>
<dbReference type="PANTHER" id="PTHR21110">
    <property type="entry name" value="PHOSPHOPENTOMUTASE"/>
    <property type="match status" value="1"/>
</dbReference>
<comment type="cofactor">
    <cofactor evidence="6">
        <name>Mn(2+)</name>
        <dbReference type="ChEBI" id="CHEBI:29035"/>
    </cofactor>
    <text evidence="6">Binds 2 manganese ions.</text>
</comment>
<keyword evidence="5 6" id="KW-0413">Isomerase</keyword>
<reference evidence="9 10" key="1">
    <citation type="submission" date="2021-12" db="EMBL/GenBank/DDBJ databases">
        <title>Genome sequencing of bacteria with rrn-lacking chromosome and rrn-plasmid.</title>
        <authorList>
            <person name="Anda M."/>
            <person name="Iwasaki W."/>
        </authorList>
    </citation>
    <scope>NUCLEOTIDE SEQUENCE [LARGE SCALE GENOMIC DNA]</scope>
    <source>
        <strain evidence="9 10">DSM 100852</strain>
        <plasmid evidence="9 10">pFA6</plasmid>
    </source>
</reference>
<dbReference type="EC" id="5.4.2.7" evidence="6 7"/>
<feature type="binding site" evidence="6">
    <location>
        <position position="15"/>
    </location>
    <ligand>
        <name>Mn(2+)</name>
        <dbReference type="ChEBI" id="CHEBI:29035"/>
        <label>1</label>
    </ligand>
</feature>
<evidence type="ECO:0000256" key="6">
    <source>
        <dbReference type="HAMAP-Rule" id="MF_00740"/>
    </source>
</evidence>
<dbReference type="NCBIfam" id="NF003766">
    <property type="entry name" value="PRK05362.1"/>
    <property type="match status" value="1"/>
</dbReference>
<evidence type="ECO:0000313" key="9">
    <source>
        <dbReference type="EMBL" id="BDD12787.1"/>
    </source>
</evidence>
<keyword evidence="10" id="KW-1185">Reference proteome</keyword>
<dbReference type="GO" id="GO:0000287">
    <property type="term" value="F:magnesium ion binding"/>
    <property type="evidence" value="ECO:0007669"/>
    <property type="project" value="UniProtKB-UniRule"/>
</dbReference>
<feature type="binding site" evidence="6">
    <location>
        <position position="322"/>
    </location>
    <ligand>
        <name>Mn(2+)</name>
        <dbReference type="ChEBI" id="CHEBI:29035"/>
        <label>1</label>
    </ligand>
</feature>
<dbReference type="FunFam" id="3.30.70.1250:FF:000001">
    <property type="entry name" value="Phosphopentomutase"/>
    <property type="match status" value="1"/>
</dbReference>
<dbReference type="CDD" id="cd16009">
    <property type="entry name" value="PPM"/>
    <property type="match status" value="1"/>
</dbReference>
<evidence type="ECO:0000256" key="5">
    <source>
        <dbReference type="ARBA" id="ARBA00023235"/>
    </source>
</evidence>
<accession>A0AAU9D5Y8</accession>
<evidence type="ECO:0000259" key="8">
    <source>
        <dbReference type="Pfam" id="PF01676"/>
    </source>
</evidence>
<keyword evidence="2 6" id="KW-0963">Cytoplasm</keyword>
<dbReference type="SUPFAM" id="SSF53649">
    <property type="entry name" value="Alkaline phosphatase-like"/>
    <property type="match status" value="1"/>
</dbReference>
<organism evidence="9 10">
    <name type="scientific">Fulvitalea axinellae</name>
    <dbReference type="NCBI Taxonomy" id="1182444"/>
    <lineage>
        <taxon>Bacteria</taxon>
        <taxon>Pseudomonadati</taxon>
        <taxon>Bacteroidota</taxon>
        <taxon>Cytophagia</taxon>
        <taxon>Cytophagales</taxon>
        <taxon>Persicobacteraceae</taxon>
        <taxon>Fulvitalea</taxon>
    </lineage>
</organism>
<evidence type="ECO:0000256" key="7">
    <source>
        <dbReference type="NCBIfam" id="TIGR01696"/>
    </source>
</evidence>
<dbReference type="AlphaFoldDB" id="A0AAU9D5Y8"/>
<dbReference type="GO" id="GO:0009117">
    <property type="term" value="P:nucleotide metabolic process"/>
    <property type="evidence" value="ECO:0007669"/>
    <property type="project" value="UniProtKB-UniRule"/>
</dbReference>
<comment type="catalytic activity">
    <reaction evidence="6">
        <text>2-deoxy-alpha-D-ribose 1-phosphate = 2-deoxy-D-ribose 5-phosphate</text>
        <dbReference type="Rhea" id="RHEA:27658"/>
        <dbReference type="ChEBI" id="CHEBI:57259"/>
        <dbReference type="ChEBI" id="CHEBI:62877"/>
        <dbReference type="EC" id="5.4.2.7"/>
    </reaction>
</comment>
<comment type="catalytic activity">
    <reaction evidence="6">
        <text>alpha-D-ribose 1-phosphate = D-ribose 5-phosphate</text>
        <dbReference type="Rhea" id="RHEA:18793"/>
        <dbReference type="ChEBI" id="CHEBI:57720"/>
        <dbReference type="ChEBI" id="CHEBI:78346"/>
        <dbReference type="EC" id="5.4.2.7"/>
    </reaction>
</comment>
<feature type="domain" description="Metalloenzyme" evidence="8">
    <location>
        <begin position="8"/>
        <end position="370"/>
    </location>
</feature>
<comment type="subcellular location">
    <subcellularLocation>
        <location evidence="6">Cytoplasm</location>
    </subcellularLocation>
</comment>
<keyword evidence="9" id="KW-0614">Plasmid</keyword>
<dbReference type="InterPro" id="IPR017850">
    <property type="entry name" value="Alkaline_phosphatase_core_sf"/>
</dbReference>
<feature type="binding site" evidence="6">
    <location>
        <position position="286"/>
    </location>
    <ligand>
        <name>Mn(2+)</name>
        <dbReference type="ChEBI" id="CHEBI:29035"/>
        <label>2</label>
    </ligand>
</feature>
<geneLocation type="plasmid" evidence="9 10">
    <name>pFA6</name>
</geneLocation>
<keyword evidence="4 6" id="KW-0464">Manganese</keyword>
<keyword evidence="3 6" id="KW-0479">Metal-binding</keyword>
<dbReference type="HAMAP" id="MF_00740">
    <property type="entry name" value="Phosphopentomut"/>
    <property type="match status" value="1"/>
</dbReference>
<comment type="similarity">
    <text evidence="1 6">Belongs to the phosphopentomutase family.</text>
</comment>
<proteinExistence type="inferred from homology"/>
<sequence length="385" mass="41919">MSKNKINRVALVVLDSVGIGYADDADEYGDLGANTLGHIGDAVGLNLPNMARLGLGNLAPIGGVPRNLNPEGAFGIAKEVSKGKDTTTGHWEIAGEILEEAFPTYLDGFPEEIINEFSKRTGRGVIGNKVASGTAIIDELGDEHVATGNLIVYTSADSVFQIAAHEEIVPLDELYRYCEIAREMLQVGRVIARPFIGADGAYSRTANRHDYALEPGDNMLSRLKAAGQDVCAVGKISDIFAGKGITQSIRTKNNMEGVDATLKFLGEGNKGLIFTNLVDFDMHFGHRRDVWGYKRCLEEFDVRLPEILDALRDDDLLIITADHGNDPIFKGTDHTREHIPILLAGKHVDPVRIGFRQSFKDIADTIEELLMGVESEGSFAKTAIR</sequence>
<dbReference type="Pfam" id="PF01676">
    <property type="entry name" value="Metalloenzyme"/>
    <property type="match status" value="1"/>
</dbReference>
<dbReference type="Gene3D" id="3.30.70.1250">
    <property type="entry name" value="Phosphopentomutase"/>
    <property type="match status" value="1"/>
</dbReference>
<comment type="function">
    <text evidence="6">Isomerase that catalyzes the conversion of deoxy-ribose 1-phosphate (dRib-1-P) and ribose 1-phosphate (Rib-1-P) to deoxy-ribose 5-phosphate (dRib-5-P) and ribose 5-phosphate (Rib-5-P), respectively.</text>
</comment>
<gene>
    <name evidence="6" type="primary">deoB</name>
    <name evidence="9" type="ORF">FUAX_52190</name>
</gene>
<evidence type="ECO:0000256" key="2">
    <source>
        <dbReference type="ARBA" id="ARBA00022490"/>
    </source>
</evidence>
<dbReference type="GO" id="GO:0030145">
    <property type="term" value="F:manganese ion binding"/>
    <property type="evidence" value="ECO:0007669"/>
    <property type="project" value="UniProtKB-UniRule"/>
</dbReference>
<feature type="binding site" evidence="6">
    <location>
        <position position="334"/>
    </location>
    <ligand>
        <name>Mn(2+)</name>
        <dbReference type="ChEBI" id="CHEBI:29035"/>
        <label>2</label>
    </ligand>
</feature>
<feature type="binding site" evidence="6">
    <location>
        <position position="281"/>
    </location>
    <ligand>
        <name>Mn(2+)</name>
        <dbReference type="ChEBI" id="CHEBI:29035"/>
        <label>2</label>
    </ligand>
</feature>
<dbReference type="InterPro" id="IPR024052">
    <property type="entry name" value="Phosphopentomutase_DeoB_cap_sf"/>
</dbReference>
<dbReference type="GO" id="GO:0006018">
    <property type="term" value="P:2-deoxyribose 1-phosphate catabolic process"/>
    <property type="evidence" value="ECO:0007669"/>
    <property type="project" value="UniProtKB-UniRule"/>
</dbReference>
<evidence type="ECO:0000256" key="3">
    <source>
        <dbReference type="ARBA" id="ARBA00022723"/>
    </source>
</evidence>
<dbReference type="InterPro" id="IPR006124">
    <property type="entry name" value="Metalloenzyme"/>
</dbReference>
<dbReference type="EMBL" id="AP025320">
    <property type="protein sequence ID" value="BDD12787.1"/>
    <property type="molecule type" value="Genomic_DNA"/>
</dbReference>
<dbReference type="PANTHER" id="PTHR21110:SF0">
    <property type="entry name" value="PHOSPHOPENTOMUTASE"/>
    <property type="match status" value="1"/>
</dbReference>
<evidence type="ECO:0000313" key="10">
    <source>
        <dbReference type="Proteomes" id="UP001348817"/>
    </source>
</evidence>
<dbReference type="NCBIfam" id="TIGR01696">
    <property type="entry name" value="deoB"/>
    <property type="match status" value="1"/>
</dbReference>
<dbReference type="KEGG" id="fax:FUAX_52190"/>
<name>A0AAU9D5Y8_9BACT</name>
<dbReference type="GO" id="GO:0008973">
    <property type="term" value="F:phosphopentomutase activity"/>
    <property type="evidence" value="ECO:0007669"/>
    <property type="project" value="UniProtKB-UniRule"/>
</dbReference>
<dbReference type="RefSeq" id="WP_338395930.1">
    <property type="nucleotide sequence ID" value="NZ_AP025320.1"/>
</dbReference>
<protein>
    <recommendedName>
        <fullName evidence="6 7">Phosphopentomutase</fullName>
        <ecNumber evidence="6 7">5.4.2.7</ecNumber>
    </recommendedName>
    <alternativeName>
        <fullName evidence="6">Phosphodeoxyribomutase</fullName>
    </alternativeName>
</protein>
<feature type="binding site" evidence="6">
    <location>
        <position position="323"/>
    </location>
    <ligand>
        <name>Mn(2+)</name>
        <dbReference type="ChEBI" id="CHEBI:29035"/>
        <label>1</label>
    </ligand>
</feature>
<evidence type="ECO:0000256" key="4">
    <source>
        <dbReference type="ARBA" id="ARBA00023211"/>
    </source>
</evidence>
<dbReference type="GO" id="GO:0005829">
    <property type="term" value="C:cytosol"/>
    <property type="evidence" value="ECO:0007669"/>
    <property type="project" value="TreeGrafter"/>
</dbReference>
<evidence type="ECO:0000256" key="1">
    <source>
        <dbReference type="ARBA" id="ARBA00010373"/>
    </source>
</evidence>
<dbReference type="SUPFAM" id="SSF143856">
    <property type="entry name" value="DeoB insert domain-like"/>
    <property type="match status" value="1"/>
</dbReference>
<dbReference type="InterPro" id="IPR010045">
    <property type="entry name" value="DeoB"/>
</dbReference>
<dbReference type="GO" id="GO:0043094">
    <property type="term" value="P:metabolic compound salvage"/>
    <property type="evidence" value="ECO:0007669"/>
    <property type="project" value="UniProtKB-UniRule"/>
</dbReference>
<comment type="pathway">
    <text evidence="6">Carbohydrate degradation; 2-deoxy-D-ribose 1-phosphate degradation; D-glyceraldehyde 3-phosphate and acetaldehyde from 2-deoxy-alpha-D-ribose 1-phosphate: step 1/2.</text>
</comment>
<dbReference type="Gene3D" id="3.40.720.10">
    <property type="entry name" value="Alkaline Phosphatase, subunit A"/>
    <property type="match status" value="1"/>
</dbReference>